<keyword evidence="11" id="KW-1185">Reference proteome</keyword>
<feature type="binding site" evidence="8">
    <location>
        <position position="69"/>
    </location>
    <ligand>
        <name>GTP</name>
        <dbReference type="ChEBI" id="CHEBI:37565"/>
    </ligand>
</feature>
<evidence type="ECO:0000256" key="8">
    <source>
        <dbReference type="HAMAP-Rule" id="MF_00316"/>
    </source>
</evidence>
<comment type="catalytic activity">
    <reaction evidence="8">
        <text>Mo-molybdopterin + GTP + H(+) = Mo-molybdopterin guanine dinucleotide + diphosphate</text>
        <dbReference type="Rhea" id="RHEA:34243"/>
        <dbReference type="ChEBI" id="CHEBI:15378"/>
        <dbReference type="ChEBI" id="CHEBI:33019"/>
        <dbReference type="ChEBI" id="CHEBI:37565"/>
        <dbReference type="ChEBI" id="CHEBI:71302"/>
        <dbReference type="ChEBI" id="CHEBI:71310"/>
        <dbReference type="EC" id="2.7.7.77"/>
    </reaction>
</comment>
<protein>
    <recommendedName>
        <fullName evidence="8">Probable molybdenum cofactor guanylyltransferase</fullName>
        <shortName evidence="8">MoCo guanylyltransferase</shortName>
        <ecNumber evidence="8">2.7.7.77</ecNumber>
    </recommendedName>
    <alternativeName>
        <fullName evidence="8">GTP:molybdopterin guanylyltransferase</fullName>
    </alternativeName>
    <alternativeName>
        <fullName evidence="8">Mo-MPT guanylyltransferase</fullName>
    </alternativeName>
    <alternativeName>
        <fullName evidence="8">Molybdopterin guanylyltransferase</fullName>
    </alternativeName>
    <alternativeName>
        <fullName evidence="8">Molybdopterin-guanine dinucleotide synthase</fullName>
        <shortName evidence="8">MGD synthase</shortName>
    </alternativeName>
</protein>
<sequence length="203" mass="21916">MEQSSCTPVIAAGGKSSRMGRDKAFIPLAGKSFINRILARLAEVFTLPPVIITNSPAAYVNLKVQTEPDLLPGRGPLSGIQAGFYYSVSPYIFVVGCDMPFLQPAFIRFMLTQIQGYDAVVPETGGKLHPLHAVYSRRCAAAIEAGLAHHQPKAIALLSQLKVHYLRPEATAMHLLAEQSLTNVNTPADLAYAEAMVKHTGCL</sequence>
<dbReference type="GO" id="GO:0006777">
    <property type="term" value="P:Mo-molybdopterin cofactor biosynthetic process"/>
    <property type="evidence" value="ECO:0007669"/>
    <property type="project" value="UniProtKB-KW"/>
</dbReference>
<accession>A0A1G9SWF4</accession>
<organism evidence="10 11">
    <name type="scientific">Dendrosporobacter quercicolus</name>
    <dbReference type="NCBI Taxonomy" id="146817"/>
    <lineage>
        <taxon>Bacteria</taxon>
        <taxon>Bacillati</taxon>
        <taxon>Bacillota</taxon>
        <taxon>Negativicutes</taxon>
        <taxon>Selenomonadales</taxon>
        <taxon>Sporomusaceae</taxon>
        <taxon>Dendrosporobacter</taxon>
    </lineage>
</organism>
<gene>
    <name evidence="8" type="primary">mobA</name>
    <name evidence="10" type="ORF">SAMN04488502_104138</name>
</gene>
<comment type="function">
    <text evidence="8">Transfers a GMP moiety from GTP to Mo-molybdopterin (Mo-MPT) cofactor (Moco or molybdenum cofactor) to form Mo-molybdopterin guanine dinucleotide (Mo-MGD) cofactor.</text>
</comment>
<dbReference type="PANTHER" id="PTHR19136:SF81">
    <property type="entry name" value="MOLYBDENUM COFACTOR GUANYLYLTRANSFERASE"/>
    <property type="match status" value="1"/>
</dbReference>
<dbReference type="RefSeq" id="WP_092072290.1">
    <property type="nucleotide sequence ID" value="NZ_FNHB01000004.1"/>
</dbReference>
<keyword evidence="7 8" id="KW-0501">Molybdenum cofactor biosynthesis</keyword>
<evidence type="ECO:0000313" key="10">
    <source>
        <dbReference type="EMBL" id="SDM39733.1"/>
    </source>
</evidence>
<keyword evidence="6 8" id="KW-0342">GTP-binding</keyword>
<dbReference type="STRING" id="146817.SAMN04488502_104138"/>
<dbReference type="PANTHER" id="PTHR19136">
    <property type="entry name" value="MOLYBDENUM COFACTOR GUANYLYLTRANSFERASE"/>
    <property type="match status" value="1"/>
</dbReference>
<dbReference type="SUPFAM" id="SSF53448">
    <property type="entry name" value="Nucleotide-diphospho-sugar transferases"/>
    <property type="match status" value="1"/>
</dbReference>
<keyword evidence="10" id="KW-0548">Nucleotidyltransferase</keyword>
<evidence type="ECO:0000256" key="4">
    <source>
        <dbReference type="ARBA" id="ARBA00022741"/>
    </source>
</evidence>
<dbReference type="InterPro" id="IPR013482">
    <property type="entry name" value="Molybde_CF_guanTrfase"/>
</dbReference>
<name>A0A1G9SWF4_9FIRM</name>
<dbReference type="Pfam" id="PF12804">
    <property type="entry name" value="NTP_transf_3"/>
    <property type="match status" value="1"/>
</dbReference>
<evidence type="ECO:0000256" key="5">
    <source>
        <dbReference type="ARBA" id="ARBA00022842"/>
    </source>
</evidence>
<dbReference type="InterPro" id="IPR029044">
    <property type="entry name" value="Nucleotide-diphossugar_trans"/>
</dbReference>
<dbReference type="CDD" id="cd02503">
    <property type="entry name" value="MobA"/>
    <property type="match status" value="1"/>
</dbReference>
<feature type="binding site" evidence="8">
    <location>
        <position position="98"/>
    </location>
    <ligand>
        <name>Mg(2+)</name>
        <dbReference type="ChEBI" id="CHEBI:18420"/>
    </ligand>
</feature>
<dbReference type="EC" id="2.7.7.77" evidence="8"/>
<keyword evidence="1 8" id="KW-0963">Cytoplasm</keyword>
<reference evidence="10 11" key="1">
    <citation type="submission" date="2016-10" db="EMBL/GenBank/DDBJ databases">
        <authorList>
            <person name="de Groot N.N."/>
        </authorList>
    </citation>
    <scope>NUCLEOTIDE SEQUENCE [LARGE SCALE GENOMIC DNA]</scope>
    <source>
        <strain evidence="10 11">DSM 1736</strain>
    </source>
</reference>
<evidence type="ECO:0000256" key="6">
    <source>
        <dbReference type="ARBA" id="ARBA00023134"/>
    </source>
</evidence>
<proteinExistence type="inferred from homology"/>
<dbReference type="Proteomes" id="UP000214880">
    <property type="component" value="Unassembled WGS sequence"/>
</dbReference>
<keyword evidence="5 8" id="KW-0460">Magnesium</keyword>
<evidence type="ECO:0000256" key="2">
    <source>
        <dbReference type="ARBA" id="ARBA00022679"/>
    </source>
</evidence>
<dbReference type="Gene3D" id="3.90.550.10">
    <property type="entry name" value="Spore Coat Polysaccharide Biosynthesis Protein SpsA, Chain A"/>
    <property type="match status" value="1"/>
</dbReference>
<dbReference type="OrthoDB" id="9788394at2"/>
<evidence type="ECO:0000256" key="3">
    <source>
        <dbReference type="ARBA" id="ARBA00022723"/>
    </source>
</evidence>
<feature type="binding site" evidence="8">
    <location>
        <position position="98"/>
    </location>
    <ligand>
        <name>GTP</name>
        <dbReference type="ChEBI" id="CHEBI:37565"/>
    </ligand>
</feature>
<evidence type="ECO:0000259" key="9">
    <source>
        <dbReference type="Pfam" id="PF12804"/>
    </source>
</evidence>
<dbReference type="InterPro" id="IPR025877">
    <property type="entry name" value="MobA-like_NTP_Trfase"/>
</dbReference>
<feature type="domain" description="MobA-like NTP transferase" evidence="9">
    <location>
        <begin position="9"/>
        <end position="153"/>
    </location>
</feature>
<comment type="subcellular location">
    <subcellularLocation>
        <location evidence="8">Cytoplasm</location>
    </subcellularLocation>
</comment>
<dbReference type="AlphaFoldDB" id="A0A1G9SWF4"/>
<keyword evidence="4 8" id="KW-0547">Nucleotide-binding</keyword>
<dbReference type="GO" id="GO:0005737">
    <property type="term" value="C:cytoplasm"/>
    <property type="evidence" value="ECO:0007669"/>
    <property type="project" value="UniProtKB-SubCell"/>
</dbReference>
<keyword evidence="2 8" id="KW-0808">Transferase</keyword>
<dbReference type="GO" id="GO:0005525">
    <property type="term" value="F:GTP binding"/>
    <property type="evidence" value="ECO:0007669"/>
    <property type="project" value="UniProtKB-UniRule"/>
</dbReference>
<dbReference type="EMBL" id="FNHB01000004">
    <property type="protein sequence ID" value="SDM39733.1"/>
    <property type="molecule type" value="Genomic_DNA"/>
</dbReference>
<dbReference type="GO" id="GO:0046872">
    <property type="term" value="F:metal ion binding"/>
    <property type="evidence" value="ECO:0007669"/>
    <property type="project" value="UniProtKB-KW"/>
</dbReference>
<feature type="binding site" evidence="8">
    <location>
        <position position="23"/>
    </location>
    <ligand>
        <name>GTP</name>
        <dbReference type="ChEBI" id="CHEBI:37565"/>
    </ligand>
</feature>
<comment type="similarity">
    <text evidence="8">Belongs to the MobA family.</text>
</comment>
<dbReference type="GO" id="GO:0061603">
    <property type="term" value="F:molybdenum cofactor guanylyltransferase activity"/>
    <property type="evidence" value="ECO:0007669"/>
    <property type="project" value="UniProtKB-EC"/>
</dbReference>
<dbReference type="HAMAP" id="MF_00316">
    <property type="entry name" value="MobA"/>
    <property type="match status" value="1"/>
</dbReference>
<comment type="cofactor">
    <cofactor evidence="8">
        <name>Mg(2+)</name>
        <dbReference type="ChEBI" id="CHEBI:18420"/>
    </cofactor>
</comment>
<evidence type="ECO:0000313" key="11">
    <source>
        <dbReference type="Proteomes" id="UP000214880"/>
    </source>
</evidence>
<comment type="domain">
    <text evidence="8">The N-terminal domain determines nucleotide recognition and specific binding, while the C-terminal domain determines the specific binding to the target protein.</text>
</comment>
<keyword evidence="3 8" id="KW-0479">Metal-binding</keyword>
<evidence type="ECO:0000256" key="1">
    <source>
        <dbReference type="ARBA" id="ARBA00022490"/>
    </source>
</evidence>
<comment type="caution">
    <text evidence="8">Lacks conserved residue(s) required for the propagation of feature annotation.</text>
</comment>
<evidence type="ECO:0000256" key="7">
    <source>
        <dbReference type="ARBA" id="ARBA00023150"/>
    </source>
</evidence>